<organism evidence="2">
    <name type="scientific">Rheinheimera sp. BAL341</name>
    <dbReference type="NCBI Taxonomy" id="1708203"/>
    <lineage>
        <taxon>Bacteria</taxon>
        <taxon>Pseudomonadati</taxon>
        <taxon>Pseudomonadota</taxon>
        <taxon>Gammaproteobacteria</taxon>
        <taxon>Chromatiales</taxon>
        <taxon>Chromatiaceae</taxon>
        <taxon>Rheinheimera</taxon>
    </lineage>
</organism>
<dbReference type="AlphaFoldDB" id="A0A486XR87"/>
<accession>A0A486XR87</accession>
<reference evidence="2" key="1">
    <citation type="submission" date="2019-04" db="EMBL/GenBank/DDBJ databases">
        <authorList>
            <person name="Brambilla D."/>
        </authorList>
    </citation>
    <scope>NUCLEOTIDE SEQUENCE</scope>
    <source>
        <strain evidence="2">BAL1</strain>
    </source>
</reference>
<feature type="compositionally biased region" description="Low complexity" evidence="1">
    <location>
        <begin position="120"/>
        <end position="134"/>
    </location>
</feature>
<feature type="region of interest" description="Disordered" evidence="1">
    <location>
        <begin position="110"/>
        <end position="176"/>
    </location>
</feature>
<evidence type="ECO:0000256" key="1">
    <source>
        <dbReference type="SAM" id="MobiDB-lite"/>
    </source>
</evidence>
<feature type="compositionally biased region" description="Low complexity" evidence="1">
    <location>
        <begin position="144"/>
        <end position="153"/>
    </location>
</feature>
<name>A0A486XR87_9GAMM</name>
<gene>
    <name evidence="2" type="ORF">BAL341_2138</name>
</gene>
<sequence length="446" mass="49097">MQDRQYDGVVLADKWGKTYLCSSCLLARADLGEDYVTAVKDSEFGRYFLHDLEPSWNLRQLWAEMYQQAKPWVNDLSKFNDFQLRDALLQLFALDEMWIWQLSDGWGQPPKGNGIGEGGLAPASGSGAGPAPVAKTAKPGGGATTDAPVAAKAASHEAKSPPVAVLPLNSRRNNPPATIEDAATRLTEMKSIIATNGYQPKYTDAELATMAESGNVANERFHVRFMKKSYLQDPDTPAVPLSGKLGQVMKGESGAGAKYWSTTFDQIEDADTDAELISNKLGLKYEPGEYVMLIIDTDKAAPLTGVKSVSATFNNISEFANTELPDAFPASFTDKTMNAEYQALYAEQYKKAVDSKMLATWSTNTDDFAEYLETTDFTDEEKETLMQRMDMHKKVGNNDDYLGNGVTKDLTNSKNQYGAVETINFERTEIDLKTLNDNNAIVIVDL</sequence>
<proteinExistence type="predicted"/>
<evidence type="ECO:0000313" key="2">
    <source>
        <dbReference type="EMBL" id="VHO04865.1"/>
    </source>
</evidence>
<protein>
    <submittedName>
        <fullName evidence="2">Uropathogenic specific protein</fullName>
    </submittedName>
</protein>
<dbReference type="EMBL" id="CAAJGR010000118">
    <property type="protein sequence ID" value="VHO04865.1"/>
    <property type="molecule type" value="Genomic_DNA"/>
</dbReference>